<accession>A0A3M7M2Q1</accession>
<sequence length="31" mass="3603">MKGNTAPVKNRVDPLKWNLGTWVRVLPRLSR</sequence>
<keyword evidence="2" id="KW-1185">Reference proteome</keyword>
<dbReference type="Proteomes" id="UP000265663">
    <property type="component" value="Unassembled WGS sequence"/>
</dbReference>
<proteinExistence type="predicted"/>
<dbReference type="AlphaFoldDB" id="A0A3M7M2Q1"/>
<evidence type="ECO:0000313" key="2">
    <source>
        <dbReference type="Proteomes" id="UP000265663"/>
    </source>
</evidence>
<evidence type="ECO:0000313" key="1">
    <source>
        <dbReference type="EMBL" id="RMZ68763.1"/>
    </source>
</evidence>
<dbReference type="EMBL" id="KE747817">
    <property type="protein sequence ID" value="RMZ68763.1"/>
    <property type="molecule type" value="Genomic_DNA"/>
</dbReference>
<protein>
    <submittedName>
        <fullName evidence="1">Uncharacterized protein</fullName>
    </submittedName>
</protein>
<name>A0A3M7M2Q1_9PLEO</name>
<organism evidence="1 2">
    <name type="scientific">Pyrenophora seminiperda CCB06</name>
    <dbReference type="NCBI Taxonomy" id="1302712"/>
    <lineage>
        <taxon>Eukaryota</taxon>
        <taxon>Fungi</taxon>
        <taxon>Dikarya</taxon>
        <taxon>Ascomycota</taxon>
        <taxon>Pezizomycotina</taxon>
        <taxon>Dothideomycetes</taxon>
        <taxon>Pleosporomycetidae</taxon>
        <taxon>Pleosporales</taxon>
        <taxon>Pleosporineae</taxon>
        <taxon>Pleosporaceae</taxon>
        <taxon>Pyrenophora</taxon>
    </lineage>
</organism>
<gene>
    <name evidence="1" type="ORF">GMOD_00002600</name>
</gene>
<reference evidence="1 2" key="1">
    <citation type="journal article" date="2014" name="PLoS ONE">
        <title>De novo Genome Assembly of the Fungal Plant Pathogen Pyrenophora semeniperda.</title>
        <authorList>
            <person name="Soliai M.M."/>
            <person name="Meyer S.E."/>
            <person name="Udall J.A."/>
            <person name="Elzinga D.E."/>
            <person name="Hermansen R.A."/>
            <person name="Bodily P.M."/>
            <person name="Hart A.A."/>
            <person name="Coleman C.E."/>
        </authorList>
    </citation>
    <scope>NUCLEOTIDE SEQUENCE [LARGE SCALE GENOMIC DNA]</scope>
    <source>
        <strain evidence="1 2">CCB06</strain>
        <tissue evidence="1">Mycelium</tissue>
    </source>
</reference>